<evidence type="ECO:0000256" key="1">
    <source>
        <dbReference type="ARBA" id="ARBA00022741"/>
    </source>
</evidence>
<sequence length="305" mass="35053">MCEYSYNGTALSGGLDTSIVNYISSNQEKNFESVSVGFKESSLEDLDYARKVADELEIENHIRTFNFEEAKEAAEKVVGILETFDPMEIRNSTALYFMLEKAKELGIEKILTGDGSDELFAGYSFLYELSMEKLPESLEKIWKNMSFSSQPIAESIGIEAKLPFLSKDFKKFAQNIEPEFKVGRRKGEKIGKWILRKAYEGRLSDEIIWRRKAPIEVGSGTTIFPKKFESEIEDDHFREKKKKIEKEDNVKIRSEEQLFYYELYRSKFGVPETEDAEARTCPYCGTNLSEKTSFCRTCGNGVKEK</sequence>
<keyword evidence="5" id="KW-1185">Reference proteome</keyword>
<dbReference type="GO" id="GO:0006529">
    <property type="term" value="P:asparagine biosynthetic process"/>
    <property type="evidence" value="ECO:0007669"/>
    <property type="project" value="InterPro"/>
</dbReference>
<protein>
    <recommendedName>
        <fullName evidence="3">Asparagine synthetase domain-containing protein</fullName>
    </recommendedName>
</protein>
<dbReference type="PANTHER" id="PTHR11772">
    <property type="entry name" value="ASPARAGINE SYNTHETASE"/>
    <property type="match status" value="1"/>
</dbReference>
<feature type="domain" description="Asparagine synthetase" evidence="3">
    <location>
        <begin position="8"/>
        <end position="132"/>
    </location>
</feature>
<dbReference type="InterPro" id="IPR014729">
    <property type="entry name" value="Rossmann-like_a/b/a_fold"/>
</dbReference>
<dbReference type="PANTHER" id="PTHR11772:SF46">
    <property type="entry name" value="ASPARAGINE SYNTHETASE DOMAIN-CONTAINING PROTEIN"/>
    <property type="match status" value="1"/>
</dbReference>
<accession>A0A133VJG5</accession>
<evidence type="ECO:0000259" key="3">
    <source>
        <dbReference type="Pfam" id="PF00733"/>
    </source>
</evidence>
<evidence type="ECO:0000313" key="5">
    <source>
        <dbReference type="Proteomes" id="UP000070404"/>
    </source>
</evidence>
<name>A0A133VJG5_9EURY</name>
<dbReference type="Pfam" id="PF00733">
    <property type="entry name" value="Asn_synthase"/>
    <property type="match status" value="2"/>
</dbReference>
<evidence type="ECO:0000256" key="2">
    <source>
        <dbReference type="ARBA" id="ARBA00022840"/>
    </source>
</evidence>
<dbReference type="InterPro" id="IPR001962">
    <property type="entry name" value="Asn_synthase"/>
</dbReference>
<dbReference type="GO" id="GO:0005829">
    <property type="term" value="C:cytosol"/>
    <property type="evidence" value="ECO:0007669"/>
    <property type="project" value="TreeGrafter"/>
</dbReference>
<keyword evidence="2" id="KW-0067">ATP-binding</keyword>
<dbReference type="EMBL" id="LHYF01000035">
    <property type="protein sequence ID" value="KXB06554.1"/>
    <property type="molecule type" value="Genomic_DNA"/>
</dbReference>
<dbReference type="PATRIC" id="fig|1698281.3.peg.368"/>
<dbReference type="Proteomes" id="UP000070404">
    <property type="component" value="Unassembled WGS sequence"/>
</dbReference>
<organism evidence="4 5">
    <name type="scientific">candidate division MSBL1 archaeon SCGC-AAA382C18</name>
    <dbReference type="NCBI Taxonomy" id="1698281"/>
    <lineage>
        <taxon>Archaea</taxon>
        <taxon>Methanobacteriati</taxon>
        <taxon>Methanobacteriota</taxon>
        <taxon>candidate division MSBL1</taxon>
    </lineage>
</organism>
<dbReference type="GO" id="GO:0005524">
    <property type="term" value="F:ATP binding"/>
    <property type="evidence" value="ECO:0007669"/>
    <property type="project" value="UniProtKB-KW"/>
</dbReference>
<keyword evidence="1" id="KW-0547">Nucleotide-binding</keyword>
<dbReference type="InterPro" id="IPR050795">
    <property type="entry name" value="Asn_Synthetase"/>
</dbReference>
<gene>
    <name evidence="4" type="ORF">AKJ52_02115</name>
</gene>
<dbReference type="SUPFAM" id="SSF52402">
    <property type="entry name" value="Adenine nucleotide alpha hydrolases-like"/>
    <property type="match status" value="1"/>
</dbReference>
<dbReference type="GO" id="GO:0004066">
    <property type="term" value="F:asparagine synthase (glutamine-hydrolyzing) activity"/>
    <property type="evidence" value="ECO:0007669"/>
    <property type="project" value="InterPro"/>
</dbReference>
<evidence type="ECO:0000313" key="4">
    <source>
        <dbReference type="EMBL" id="KXB06554.1"/>
    </source>
</evidence>
<feature type="domain" description="Asparagine synthetase" evidence="3">
    <location>
        <begin position="155"/>
        <end position="240"/>
    </location>
</feature>
<reference evidence="4 5" key="1">
    <citation type="journal article" date="2016" name="Sci. Rep.">
        <title>Metabolic traits of an uncultured archaeal lineage -MSBL1- from brine pools of the Red Sea.</title>
        <authorList>
            <person name="Mwirichia R."/>
            <person name="Alam I."/>
            <person name="Rashid M."/>
            <person name="Vinu M."/>
            <person name="Ba-Alawi W."/>
            <person name="Anthony Kamau A."/>
            <person name="Kamanda Ngugi D."/>
            <person name="Goker M."/>
            <person name="Klenk H.P."/>
            <person name="Bajic V."/>
            <person name="Stingl U."/>
        </authorList>
    </citation>
    <scope>NUCLEOTIDE SEQUENCE [LARGE SCALE GENOMIC DNA]</scope>
    <source>
        <strain evidence="4">SCGC-AAA382C18</strain>
    </source>
</reference>
<dbReference type="Gene3D" id="3.40.50.620">
    <property type="entry name" value="HUPs"/>
    <property type="match status" value="1"/>
</dbReference>
<dbReference type="AlphaFoldDB" id="A0A133VJG5"/>
<dbReference type="CDD" id="cd01991">
    <property type="entry name" value="Asn_synthase_B_C"/>
    <property type="match status" value="1"/>
</dbReference>
<proteinExistence type="predicted"/>
<comment type="caution">
    <text evidence="4">The sequence shown here is derived from an EMBL/GenBank/DDBJ whole genome shotgun (WGS) entry which is preliminary data.</text>
</comment>